<feature type="domain" description="LysR substrate-binding" evidence="1">
    <location>
        <begin position="2"/>
        <end position="76"/>
    </location>
</feature>
<accession>A0A7X5QIC1</accession>
<evidence type="ECO:0000259" key="1">
    <source>
        <dbReference type="Pfam" id="PF03466"/>
    </source>
</evidence>
<dbReference type="Gene3D" id="3.40.190.290">
    <property type="match status" value="1"/>
</dbReference>
<proteinExistence type="predicted"/>
<organism evidence="2 3">
    <name type="scientific">Photorhabdus cinerea</name>
    <dbReference type="NCBI Taxonomy" id="471575"/>
    <lineage>
        <taxon>Bacteria</taxon>
        <taxon>Pseudomonadati</taxon>
        <taxon>Pseudomonadota</taxon>
        <taxon>Gammaproteobacteria</taxon>
        <taxon>Enterobacterales</taxon>
        <taxon>Morganellaceae</taxon>
        <taxon>Photorhabdus</taxon>
    </lineage>
</organism>
<evidence type="ECO:0000313" key="3">
    <source>
        <dbReference type="Proteomes" id="UP000591844"/>
    </source>
</evidence>
<dbReference type="Pfam" id="PF03466">
    <property type="entry name" value="LysR_substrate"/>
    <property type="match status" value="1"/>
</dbReference>
<comment type="caution">
    <text evidence="2">The sequence shown here is derived from an EMBL/GenBank/DDBJ whole genome shotgun (WGS) entry which is preliminary data.</text>
</comment>
<feature type="non-terminal residue" evidence="2">
    <location>
        <position position="1"/>
    </location>
</feature>
<dbReference type="AlphaFoldDB" id="A0A7X5QIC1"/>
<feature type="non-terminal residue" evidence="2">
    <location>
        <position position="77"/>
    </location>
</feature>
<name>A0A7X5QIC1_9GAMM</name>
<dbReference type="RefSeq" id="WP_242689583.1">
    <property type="nucleotide sequence ID" value="NZ_CAWPIB010000171.1"/>
</dbReference>
<dbReference type="Proteomes" id="UP000591844">
    <property type="component" value="Unassembled WGS sequence"/>
</dbReference>
<evidence type="ECO:0000313" key="2">
    <source>
        <dbReference type="EMBL" id="NHB94888.1"/>
    </source>
</evidence>
<keyword evidence="3" id="KW-1185">Reference proteome</keyword>
<dbReference type="SUPFAM" id="SSF53850">
    <property type="entry name" value="Periplasmic binding protein-like II"/>
    <property type="match status" value="1"/>
</dbReference>
<reference evidence="2 3" key="1">
    <citation type="submission" date="2018-02" db="EMBL/GenBank/DDBJ databases">
        <authorList>
            <person name="Machado R.A."/>
        </authorList>
    </citation>
    <scope>NUCLEOTIDE SEQUENCE [LARGE SCALE GENOMIC DNA]</scope>
    <source>
        <strain evidence="2 3">DSM 19724</strain>
    </source>
</reference>
<protein>
    <submittedName>
        <fullName evidence="2">LysR family transcriptional regulator</fullName>
    </submittedName>
</protein>
<sequence>RIFRSDDFETLRMAAVNGFGVGLLPNWVVSTDIHSGKLMPLFNDPDGRKEDIYLLRALAHPPAKLTAFMSLLQEWLA</sequence>
<gene>
    <name evidence="2" type="ORF">C5469_23360</name>
</gene>
<dbReference type="EMBL" id="PUJW01000171">
    <property type="protein sequence ID" value="NHB94888.1"/>
    <property type="molecule type" value="Genomic_DNA"/>
</dbReference>
<dbReference type="InterPro" id="IPR005119">
    <property type="entry name" value="LysR_subst-bd"/>
</dbReference>